<dbReference type="EMBL" id="CP031194">
    <property type="protein sequence ID" value="AXG77102.1"/>
    <property type="molecule type" value="Genomic_DNA"/>
</dbReference>
<accession>A0A345HK78</accession>
<evidence type="ECO:0000313" key="2">
    <source>
        <dbReference type="Proteomes" id="UP000253868"/>
    </source>
</evidence>
<dbReference type="RefSeq" id="WP_114658472.1">
    <property type="nucleotide sequence ID" value="NZ_CP031194.1"/>
</dbReference>
<keyword evidence="2" id="KW-1185">Reference proteome</keyword>
<gene>
    <name evidence="1" type="ORF">DVK44_04735</name>
</gene>
<evidence type="ECO:0000313" key="1">
    <source>
        <dbReference type="EMBL" id="AXG77102.1"/>
    </source>
</evidence>
<dbReference type="Proteomes" id="UP000253868">
    <property type="component" value="Chromosome"/>
</dbReference>
<dbReference type="OrthoDB" id="4288153at2"/>
<proteinExistence type="predicted"/>
<dbReference type="AlphaFoldDB" id="A0A345HK78"/>
<sequence length="54" mass="5821">MTYQTSVTFATAKKNRVPLAEIDVRDAGVAKKLGRVLPMPTGRVARVSSFNSAL</sequence>
<protein>
    <submittedName>
        <fullName evidence="1">FXSXX-COOH protein</fullName>
    </submittedName>
</protein>
<name>A0A345HK78_9ACTN</name>
<dbReference type="KEGG" id="spad:DVK44_04735"/>
<organism evidence="1 2">
    <name type="scientific">Streptomyces paludis</name>
    <dbReference type="NCBI Taxonomy" id="2282738"/>
    <lineage>
        <taxon>Bacteria</taxon>
        <taxon>Bacillati</taxon>
        <taxon>Actinomycetota</taxon>
        <taxon>Actinomycetes</taxon>
        <taxon>Kitasatosporales</taxon>
        <taxon>Streptomycetaceae</taxon>
        <taxon>Streptomyces</taxon>
    </lineage>
</organism>
<reference evidence="2" key="1">
    <citation type="submission" date="2018-07" db="EMBL/GenBank/DDBJ databases">
        <authorList>
            <person name="Zhao J."/>
        </authorList>
    </citation>
    <scope>NUCLEOTIDE SEQUENCE [LARGE SCALE GENOMIC DNA]</scope>
    <source>
        <strain evidence="2">GSSD-12</strain>
    </source>
</reference>